<keyword evidence="5 7" id="KW-1133">Transmembrane helix</keyword>
<comment type="caution">
    <text evidence="9">The sequence shown here is derived from an EMBL/GenBank/DDBJ whole genome shotgun (WGS) entry which is preliminary data.</text>
</comment>
<dbReference type="Proteomes" id="UP001288320">
    <property type="component" value="Unassembled WGS sequence"/>
</dbReference>
<keyword evidence="4 7" id="KW-0812">Transmembrane</keyword>
<name>A0AAW9HJ07_9ACTO</name>
<dbReference type="GO" id="GO:0055085">
    <property type="term" value="P:transmembrane transport"/>
    <property type="evidence" value="ECO:0007669"/>
    <property type="project" value="InterPro"/>
</dbReference>
<feature type="transmembrane region" description="Helical" evidence="7">
    <location>
        <begin position="175"/>
        <end position="196"/>
    </location>
</feature>
<dbReference type="Pfam" id="PF00528">
    <property type="entry name" value="BPD_transp_1"/>
    <property type="match status" value="1"/>
</dbReference>
<dbReference type="GO" id="GO:0005886">
    <property type="term" value="C:plasma membrane"/>
    <property type="evidence" value="ECO:0007669"/>
    <property type="project" value="UniProtKB-SubCell"/>
</dbReference>
<accession>A0AAW9HJ07</accession>
<dbReference type="EMBL" id="JAWNFV010000002">
    <property type="protein sequence ID" value="MDY5140036.1"/>
    <property type="molecule type" value="Genomic_DNA"/>
</dbReference>
<feature type="transmembrane region" description="Helical" evidence="7">
    <location>
        <begin position="113"/>
        <end position="134"/>
    </location>
</feature>
<evidence type="ECO:0000259" key="8">
    <source>
        <dbReference type="PROSITE" id="PS50928"/>
    </source>
</evidence>
<proteinExistence type="inferred from homology"/>
<feature type="domain" description="ABC transmembrane type-1" evidence="8">
    <location>
        <begin position="75"/>
        <end position="255"/>
    </location>
</feature>
<comment type="similarity">
    <text evidence="7">Belongs to the binding-protein-dependent transport system permease family.</text>
</comment>
<evidence type="ECO:0000256" key="7">
    <source>
        <dbReference type="RuleBase" id="RU363032"/>
    </source>
</evidence>
<dbReference type="GeneID" id="92814152"/>
<evidence type="ECO:0000256" key="6">
    <source>
        <dbReference type="ARBA" id="ARBA00023136"/>
    </source>
</evidence>
<feature type="transmembrane region" description="Helical" evidence="7">
    <location>
        <begin position="202"/>
        <end position="222"/>
    </location>
</feature>
<dbReference type="Gene3D" id="1.10.3720.10">
    <property type="entry name" value="MetI-like"/>
    <property type="match status" value="1"/>
</dbReference>
<evidence type="ECO:0000256" key="4">
    <source>
        <dbReference type="ARBA" id="ARBA00022692"/>
    </source>
</evidence>
<evidence type="ECO:0000256" key="5">
    <source>
        <dbReference type="ARBA" id="ARBA00022989"/>
    </source>
</evidence>
<dbReference type="PANTHER" id="PTHR30151:SF20">
    <property type="entry name" value="ABC TRANSPORTER PERMEASE PROTEIN HI_0355-RELATED"/>
    <property type="match status" value="1"/>
</dbReference>
<dbReference type="PANTHER" id="PTHR30151">
    <property type="entry name" value="ALKANE SULFONATE ABC TRANSPORTER-RELATED, MEMBRANE SUBUNIT"/>
    <property type="match status" value="1"/>
</dbReference>
<dbReference type="CDD" id="cd06261">
    <property type="entry name" value="TM_PBP2"/>
    <property type="match status" value="1"/>
</dbReference>
<evidence type="ECO:0000313" key="10">
    <source>
        <dbReference type="Proteomes" id="UP001288320"/>
    </source>
</evidence>
<feature type="transmembrane region" description="Helical" evidence="7">
    <location>
        <begin position="140"/>
        <end position="163"/>
    </location>
</feature>
<comment type="subcellular location">
    <subcellularLocation>
        <location evidence="1 7">Cell membrane</location>
        <topology evidence="1 7">Multi-pass membrane protein</topology>
    </subcellularLocation>
</comment>
<sequence>MNTVRRNSHPRPRSSRTAWVPATLSLLAVFLLWVVVTRAHLVPEHLLPAPGAVGQRLATALLGRGGHPPYLLSALGNTLTAALTGCAWAALLGIPLGIALARWRLLNSALQPFLAASQAVPAVALAPLLVVWIGYGMPSIVVLCTIMVIFPIIVSTSVGVHAIDRDVIAAARLDGAARLTLLFPIIVPLAAPSILAGLRTGFTLSITGAVVGEMIIGGAGLGTELSRAQPTGDITGMFAVIVVMAAAAISIYLLIFTLEKHVTAAVR</sequence>
<reference evidence="9" key="1">
    <citation type="submission" date="2023-10" db="EMBL/GenBank/DDBJ databases">
        <title>Whole Genome based description of the genera Actinobaculum and Actinotignum reveals a complex phylogenetic relationship within the species included in the genus Actinotignum.</title>
        <authorList>
            <person name="Jensen C.S."/>
            <person name="Dargis R."/>
            <person name="Kemp M."/>
            <person name="Christensen J.J."/>
        </authorList>
    </citation>
    <scope>NUCLEOTIDE SEQUENCE</scope>
    <source>
        <strain evidence="9">SLA_B245</strain>
    </source>
</reference>
<dbReference type="RefSeq" id="WP_101594795.1">
    <property type="nucleotide sequence ID" value="NZ_CAUPFC010000002.1"/>
</dbReference>
<keyword evidence="2 7" id="KW-0813">Transport</keyword>
<dbReference type="SUPFAM" id="SSF161098">
    <property type="entry name" value="MetI-like"/>
    <property type="match status" value="1"/>
</dbReference>
<feature type="transmembrane region" description="Helical" evidence="7">
    <location>
        <begin position="234"/>
        <end position="258"/>
    </location>
</feature>
<dbReference type="PROSITE" id="PS50928">
    <property type="entry name" value="ABC_TM1"/>
    <property type="match status" value="1"/>
</dbReference>
<organism evidence="9 10">
    <name type="scientific">Actinotignum timonense</name>
    <dbReference type="NCBI Taxonomy" id="1870995"/>
    <lineage>
        <taxon>Bacteria</taxon>
        <taxon>Bacillati</taxon>
        <taxon>Actinomycetota</taxon>
        <taxon>Actinomycetes</taxon>
        <taxon>Actinomycetales</taxon>
        <taxon>Actinomycetaceae</taxon>
        <taxon>Actinotignum</taxon>
    </lineage>
</organism>
<keyword evidence="6 7" id="KW-0472">Membrane</keyword>
<evidence type="ECO:0000256" key="3">
    <source>
        <dbReference type="ARBA" id="ARBA00022475"/>
    </source>
</evidence>
<dbReference type="InterPro" id="IPR035906">
    <property type="entry name" value="MetI-like_sf"/>
</dbReference>
<evidence type="ECO:0000256" key="2">
    <source>
        <dbReference type="ARBA" id="ARBA00022448"/>
    </source>
</evidence>
<feature type="transmembrane region" description="Helical" evidence="7">
    <location>
        <begin position="79"/>
        <end position="101"/>
    </location>
</feature>
<gene>
    <name evidence="9" type="ORF">R6G74_01725</name>
</gene>
<evidence type="ECO:0000313" key="9">
    <source>
        <dbReference type="EMBL" id="MDY5140036.1"/>
    </source>
</evidence>
<protein>
    <submittedName>
        <fullName evidence="9">ABC transporter permease</fullName>
    </submittedName>
</protein>
<dbReference type="InterPro" id="IPR000515">
    <property type="entry name" value="MetI-like"/>
</dbReference>
<dbReference type="AlphaFoldDB" id="A0AAW9HJ07"/>
<keyword evidence="3" id="KW-1003">Cell membrane</keyword>
<evidence type="ECO:0000256" key="1">
    <source>
        <dbReference type="ARBA" id="ARBA00004651"/>
    </source>
</evidence>